<evidence type="ECO:0000256" key="1">
    <source>
        <dbReference type="SAM" id="SignalP"/>
    </source>
</evidence>
<keyword evidence="1" id="KW-0732">Signal</keyword>
<dbReference type="Proteomes" id="UP000226525">
    <property type="component" value="Unassembled WGS sequence"/>
</dbReference>
<dbReference type="AlphaFoldDB" id="A0A2D6YH38"/>
<sequence>MLIRALSISIGVLFFSTTIPSNSNASSLNDKNAQIQVIVLSNLGPGLSFSYRFSENLWLNFEGQSLSRNMSEDSSDGSTTEKSGFDSQTSYLNIRYYLAALADSVFFQTGLVNRDWEAKKEIDSSGSGEREAVYRVDYPEDGYNLGIGKNWIFNSGLTTSINLVRLITSEPSINYEIGNNWECNSACQADFESDVNKYSPKYVIFLNVGYIF</sequence>
<name>A0A2D6YH38_9DELT</name>
<evidence type="ECO:0000313" key="2">
    <source>
        <dbReference type="EMBL" id="MAH62495.1"/>
    </source>
</evidence>
<evidence type="ECO:0000313" key="3">
    <source>
        <dbReference type="Proteomes" id="UP000226525"/>
    </source>
</evidence>
<protein>
    <recommendedName>
        <fullName evidence="4">DUF481 domain-containing protein</fullName>
    </recommendedName>
</protein>
<gene>
    <name evidence="2" type="ORF">CMN54_03415</name>
</gene>
<dbReference type="EMBL" id="NZEX01000035">
    <property type="protein sequence ID" value="MAH62495.1"/>
    <property type="molecule type" value="Genomic_DNA"/>
</dbReference>
<reference evidence="3" key="1">
    <citation type="submission" date="2017-09" db="EMBL/GenBank/DDBJ databases">
        <title>The Reconstruction of 2,631 Draft Metagenome-Assembled Genomes from the Global Oceans.</title>
        <authorList>
            <person name="Tully B.J."/>
            <person name="Graham E.D."/>
            <person name="Heidelberg J.F."/>
        </authorList>
    </citation>
    <scope>NUCLEOTIDE SEQUENCE [LARGE SCALE GENOMIC DNA]</scope>
</reference>
<accession>A0A2D6YH38</accession>
<evidence type="ECO:0008006" key="4">
    <source>
        <dbReference type="Google" id="ProtNLM"/>
    </source>
</evidence>
<organism evidence="2 3">
    <name type="scientific">SAR324 cluster bacterium</name>
    <dbReference type="NCBI Taxonomy" id="2024889"/>
    <lineage>
        <taxon>Bacteria</taxon>
        <taxon>Deltaproteobacteria</taxon>
        <taxon>SAR324 cluster</taxon>
    </lineage>
</organism>
<feature type="chain" id="PRO_5014945813" description="DUF481 domain-containing protein" evidence="1">
    <location>
        <begin position="26"/>
        <end position="212"/>
    </location>
</feature>
<feature type="signal peptide" evidence="1">
    <location>
        <begin position="1"/>
        <end position="25"/>
    </location>
</feature>
<proteinExistence type="predicted"/>
<comment type="caution">
    <text evidence="2">The sequence shown here is derived from an EMBL/GenBank/DDBJ whole genome shotgun (WGS) entry which is preliminary data.</text>
</comment>